<organism evidence="3">
    <name type="scientific">Toxocara canis</name>
    <name type="common">Canine roundworm</name>
    <dbReference type="NCBI Taxonomy" id="6265"/>
    <lineage>
        <taxon>Eukaryota</taxon>
        <taxon>Metazoa</taxon>
        <taxon>Ecdysozoa</taxon>
        <taxon>Nematoda</taxon>
        <taxon>Chromadorea</taxon>
        <taxon>Rhabditida</taxon>
        <taxon>Spirurina</taxon>
        <taxon>Ascaridomorpha</taxon>
        <taxon>Ascaridoidea</taxon>
        <taxon>Toxocaridae</taxon>
        <taxon>Toxocara</taxon>
    </lineage>
</organism>
<evidence type="ECO:0000313" key="3">
    <source>
        <dbReference type="EMBL" id="VDM42664.1"/>
    </source>
</evidence>
<evidence type="ECO:0008006" key="4">
    <source>
        <dbReference type="Google" id="ProtNLM"/>
    </source>
</evidence>
<sequence>MRMERVVLSAVNLDVSAPTSNWFGLRLTRMAHSDKHTISAMNYLLELALLDYTYLKYRASVLGAAAFCLANILTGPTPWPTAIEEDTGITVADMIDVLEHLLRSFHDASKMTHKAIYEKYCDEKFHSVALIVAPKSLPAVR</sequence>
<dbReference type="Pfam" id="PF02984">
    <property type="entry name" value="Cyclin_C"/>
    <property type="match status" value="1"/>
</dbReference>
<dbReference type="SUPFAM" id="SSF47954">
    <property type="entry name" value="Cyclin-like"/>
    <property type="match status" value="1"/>
</dbReference>
<dbReference type="SMART" id="SM01332">
    <property type="entry name" value="Cyclin_C"/>
    <property type="match status" value="1"/>
</dbReference>
<dbReference type="AlphaFoldDB" id="A0A3P7GM61"/>
<dbReference type="InterPro" id="IPR036915">
    <property type="entry name" value="Cyclin-like_sf"/>
</dbReference>
<proteinExistence type="predicted"/>
<feature type="domain" description="Cyclin-like" evidence="1">
    <location>
        <begin position="21"/>
        <end position="103"/>
    </location>
</feature>
<name>A0A3P7GM61_TOXCA</name>
<dbReference type="Gene3D" id="1.10.472.10">
    <property type="entry name" value="Cyclin-like"/>
    <property type="match status" value="1"/>
</dbReference>
<gene>
    <name evidence="3" type="ORF">TCNE_LOCUS11343</name>
</gene>
<reference evidence="3" key="1">
    <citation type="submission" date="2018-11" db="EMBL/GenBank/DDBJ databases">
        <authorList>
            <consortium name="Pathogen Informatics"/>
        </authorList>
    </citation>
    <scope>NUCLEOTIDE SEQUENCE [LARGE SCALE GENOMIC DNA]</scope>
</reference>
<evidence type="ECO:0000259" key="2">
    <source>
        <dbReference type="SMART" id="SM01332"/>
    </source>
</evidence>
<dbReference type="InterPro" id="IPR004367">
    <property type="entry name" value="Cyclin_C-dom"/>
</dbReference>
<accession>A0A3P7GM61</accession>
<evidence type="ECO:0000259" key="1">
    <source>
        <dbReference type="SMART" id="SM00385"/>
    </source>
</evidence>
<dbReference type="SMART" id="SM00385">
    <property type="entry name" value="CYCLIN"/>
    <property type="match status" value="1"/>
</dbReference>
<protein>
    <recommendedName>
        <fullName evidence="4">Cyclin C-terminal domain-containing protein</fullName>
    </recommendedName>
</protein>
<feature type="domain" description="Cyclin C-terminal" evidence="2">
    <location>
        <begin position="18"/>
        <end position="134"/>
    </location>
</feature>
<dbReference type="EMBL" id="UYWY01020826">
    <property type="protein sequence ID" value="VDM42664.1"/>
    <property type="molecule type" value="Genomic_DNA"/>
</dbReference>
<dbReference type="InterPro" id="IPR013763">
    <property type="entry name" value="Cyclin-like_dom"/>
</dbReference>